<evidence type="ECO:0000256" key="3">
    <source>
        <dbReference type="ARBA" id="ARBA00004838"/>
    </source>
</evidence>
<feature type="binding site" evidence="14">
    <location>
        <position position="146"/>
    </location>
    <ligand>
        <name>substrate</name>
    </ligand>
</feature>
<dbReference type="EC" id="2.7.2.3" evidence="6 14"/>
<dbReference type="STRING" id="634113.AUT07_00208"/>
<evidence type="ECO:0000256" key="1">
    <source>
        <dbReference type="ARBA" id="ARBA00000642"/>
    </source>
</evidence>
<reference evidence="17 18" key="1">
    <citation type="submission" date="2016-01" db="EMBL/GenBank/DDBJ databases">
        <title>Genome sequence of Ca. Arsenophonus lipopteni, the exclusive symbiont of a blood sucking fly Lipoptena cervi (Diptera: Hippoboscidae).</title>
        <authorList>
            <person name="Novakova E."/>
            <person name="Hypsa V."/>
            <person name="Nguyen P."/>
            <person name="Husnik F."/>
            <person name="Darby A.C."/>
        </authorList>
    </citation>
    <scope>NUCLEOTIDE SEQUENCE [LARGE SCALE GENOMIC DNA]</scope>
    <source>
        <strain evidence="17 18">CB</strain>
    </source>
</reference>
<keyword evidence="10 14" id="KW-0547">Nucleotide-binding</keyword>
<evidence type="ECO:0000256" key="8">
    <source>
        <dbReference type="ARBA" id="ARBA00022490"/>
    </source>
</evidence>
<dbReference type="OrthoDB" id="9808460at2"/>
<dbReference type="SUPFAM" id="SSF53748">
    <property type="entry name" value="Phosphoglycerate kinase"/>
    <property type="match status" value="1"/>
</dbReference>
<dbReference type="Gene3D" id="3.40.50.1260">
    <property type="entry name" value="Phosphoglycerate kinase, N-terminal domain"/>
    <property type="match status" value="2"/>
</dbReference>
<keyword evidence="11 14" id="KW-0418">Kinase</keyword>
<comment type="pathway">
    <text evidence="3 14">Carbohydrate degradation; glycolysis; pyruvate from D-glyceraldehyde 3-phosphate: step 2/5.</text>
</comment>
<dbReference type="GO" id="GO:0006096">
    <property type="term" value="P:glycolytic process"/>
    <property type="evidence" value="ECO:0007669"/>
    <property type="project" value="UniProtKB-UniRule"/>
</dbReference>
<keyword evidence="9 14" id="KW-0808">Transferase</keyword>
<dbReference type="KEGG" id="asy:AUT07_00208"/>
<dbReference type="GO" id="GO:0043531">
    <property type="term" value="F:ADP binding"/>
    <property type="evidence" value="ECO:0007669"/>
    <property type="project" value="TreeGrafter"/>
</dbReference>
<dbReference type="InterPro" id="IPR036043">
    <property type="entry name" value="Phosphoglycerate_kinase_sf"/>
</dbReference>
<dbReference type="FunFam" id="3.40.50.1260:FF:000001">
    <property type="entry name" value="Phosphoglycerate kinase"/>
    <property type="match status" value="1"/>
</dbReference>
<dbReference type="RefSeq" id="WP_066283030.1">
    <property type="nucleotide sequence ID" value="NZ_CP013920.1"/>
</dbReference>
<feature type="binding site" evidence="14 15">
    <location>
        <position position="314"/>
    </location>
    <ligand>
        <name>ATP</name>
        <dbReference type="ChEBI" id="CHEBI:30616"/>
    </ligand>
</feature>
<dbReference type="GO" id="GO:0006094">
    <property type="term" value="P:gluconeogenesis"/>
    <property type="evidence" value="ECO:0007669"/>
    <property type="project" value="TreeGrafter"/>
</dbReference>
<evidence type="ECO:0000256" key="11">
    <source>
        <dbReference type="ARBA" id="ARBA00022777"/>
    </source>
</evidence>
<evidence type="ECO:0000256" key="10">
    <source>
        <dbReference type="ARBA" id="ARBA00022741"/>
    </source>
</evidence>
<evidence type="ECO:0000256" key="5">
    <source>
        <dbReference type="ARBA" id="ARBA00011245"/>
    </source>
</evidence>
<evidence type="ECO:0000256" key="14">
    <source>
        <dbReference type="HAMAP-Rule" id="MF_00145"/>
    </source>
</evidence>
<protein>
    <recommendedName>
        <fullName evidence="7 14">Phosphoglycerate kinase</fullName>
        <ecNumber evidence="6 14">2.7.2.3</ecNumber>
    </recommendedName>
</protein>
<comment type="subcellular location">
    <subcellularLocation>
        <location evidence="2 14">Cytoplasm</location>
    </subcellularLocation>
</comment>
<feature type="binding site" evidence="14 15">
    <location>
        <begin position="340"/>
        <end position="343"/>
    </location>
    <ligand>
        <name>ATP</name>
        <dbReference type="ChEBI" id="CHEBI:30616"/>
    </ligand>
</feature>
<sequence length="385" mass="42126">MSLIKMTDLDLYDKRIFIRSDLNVPINNGKITSDMRIRASLPTIETALKQNAKVMITSHLGCPIEGVYNEIFSLQPIVDYLKEKLKYPVRLVKDYLNGVEVIKGELVVLENVRFNIGEKKNDEILSKQYAALCDIYVMDAFGTSHRMHASTYGIANFAPISCSGLLLSSELEVLTKVLKNPDRPMVVIVGGSKVSTKLTILDSLTKIADQIIVGGGIANTFIAAKGYNIGRSLYEASLVPEVKKLLSICDIFIPNDVCVATEYSAKAEKKLRFVDEIKDNELILDLGDKSVKILTNIIKEAKTILWNGPIGVFELPNFRNGTAIISQAIADSQAFSVAGGGDTIAAIDLFGIKDKISYISTGGGAFLKFIEGKKLPAVAVLEERS</sequence>
<feature type="binding site" evidence="14">
    <location>
        <position position="113"/>
    </location>
    <ligand>
        <name>substrate</name>
    </ligand>
</feature>
<keyword evidence="12 14" id="KW-0067">ATP-binding</keyword>
<name>A0A0X9WA83_9GAMM</name>
<accession>A0A0X9WA83</accession>
<dbReference type="EMBL" id="CP013920">
    <property type="protein sequence ID" value="AMA64793.1"/>
    <property type="molecule type" value="Genomic_DNA"/>
</dbReference>
<evidence type="ECO:0000256" key="15">
    <source>
        <dbReference type="PIRSR" id="PIRSR000724-2"/>
    </source>
</evidence>
<dbReference type="FunFam" id="3.40.50.1260:FF:000002">
    <property type="entry name" value="Phosphoglycerate kinase"/>
    <property type="match status" value="1"/>
</dbReference>
<dbReference type="PRINTS" id="PR00477">
    <property type="entry name" value="PHGLYCKINASE"/>
</dbReference>
<evidence type="ECO:0000256" key="7">
    <source>
        <dbReference type="ARBA" id="ARBA00016471"/>
    </source>
</evidence>
<evidence type="ECO:0000256" key="13">
    <source>
        <dbReference type="ARBA" id="ARBA00023152"/>
    </source>
</evidence>
<dbReference type="PIRSF" id="PIRSF000724">
    <property type="entry name" value="Pgk"/>
    <property type="match status" value="1"/>
</dbReference>
<dbReference type="HAMAP" id="MF_00145">
    <property type="entry name" value="Phosphoglyc_kinase"/>
    <property type="match status" value="1"/>
</dbReference>
<keyword evidence="13 14" id="KW-0324">Glycolysis</keyword>
<proteinExistence type="inferred from homology"/>
<keyword evidence="18" id="KW-1185">Reference proteome</keyword>
<dbReference type="PANTHER" id="PTHR11406:SF23">
    <property type="entry name" value="PHOSPHOGLYCERATE KINASE 1, CHLOROPLASTIC-RELATED"/>
    <property type="match status" value="1"/>
</dbReference>
<dbReference type="GO" id="GO:0005524">
    <property type="term" value="F:ATP binding"/>
    <property type="evidence" value="ECO:0007669"/>
    <property type="project" value="UniProtKB-KW"/>
</dbReference>
<feature type="binding site" evidence="14">
    <location>
        <position position="36"/>
    </location>
    <ligand>
        <name>substrate</name>
    </ligand>
</feature>
<comment type="catalytic activity">
    <reaction evidence="1 14 16">
        <text>(2R)-3-phosphoglycerate + ATP = (2R)-3-phospho-glyceroyl phosphate + ADP</text>
        <dbReference type="Rhea" id="RHEA:14801"/>
        <dbReference type="ChEBI" id="CHEBI:30616"/>
        <dbReference type="ChEBI" id="CHEBI:57604"/>
        <dbReference type="ChEBI" id="CHEBI:58272"/>
        <dbReference type="ChEBI" id="CHEBI:456216"/>
        <dbReference type="EC" id="2.7.2.3"/>
    </reaction>
</comment>
<dbReference type="InterPro" id="IPR015824">
    <property type="entry name" value="Phosphoglycerate_kinase_N"/>
</dbReference>
<evidence type="ECO:0000256" key="6">
    <source>
        <dbReference type="ARBA" id="ARBA00013061"/>
    </source>
</evidence>
<gene>
    <name evidence="14 17" type="primary">pgk</name>
    <name evidence="17" type="ORF">AUT07_00208</name>
</gene>
<evidence type="ECO:0000256" key="12">
    <source>
        <dbReference type="ARBA" id="ARBA00022840"/>
    </source>
</evidence>
<dbReference type="GO" id="GO:0005829">
    <property type="term" value="C:cytosol"/>
    <property type="evidence" value="ECO:0007669"/>
    <property type="project" value="TreeGrafter"/>
</dbReference>
<dbReference type="GO" id="GO:0004618">
    <property type="term" value="F:phosphoglycerate kinase activity"/>
    <property type="evidence" value="ECO:0007669"/>
    <property type="project" value="UniProtKB-UniRule"/>
</dbReference>
<evidence type="ECO:0000256" key="2">
    <source>
        <dbReference type="ARBA" id="ARBA00004496"/>
    </source>
</evidence>
<keyword evidence="8 14" id="KW-0963">Cytoplasm</keyword>
<dbReference type="PANTHER" id="PTHR11406">
    <property type="entry name" value="PHOSPHOGLYCERATE KINASE"/>
    <property type="match status" value="1"/>
</dbReference>
<organism evidence="17 18">
    <name type="scientific">Candidatus Arsenophonus lipoptenae</name>
    <dbReference type="NCBI Taxonomy" id="634113"/>
    <lineage>
        <taxon>Bacteria</taxon>
        <taxon>Pseudomonadati</taxon>
        <taxon>Pseudomonadota</taxon>
        <taxon>Gammaproteobacteria</taxon>
        <taxon>Enterobacterales</taxon>
        <taxon>Morganellaceae</taxon>
        <taxon>Arsenophonus</taxon>
    </lineage>
</organism>
<comment type="caution">
    <text evidence="14">Lacks conserved residue(s) required for the propagation of feature annotation.</text>
</comment>
<dbReference type="UniPathway" id="UPA00109">
    <property type="reaction ID" value="UER00185"/>
</dbReference>
<dbReference type="PATRIC" id="fig|634113.3.peg.201"/>
<dbReference type="AlphaFoldDB" id="A0A0X9WA83"/>
<feature type="binding site" evidence="14">
    <location>
        <begin position="21"/>
        <end position="23"/>
    </location>
    <ligand>
        <name>substrate</name>
    </ligand>
</feature>
<evidence type="ECO:0000313" key="17">
    <source>
        <dbReference type="EMBL" id="AMA64793.1"/>
    </source>
</evidence>
<evidence type="ECO:0000256" key="9">
    <source>
        <dbReference type="ARBA" id="ARBA00022679"/>
    </source>
</evidence>
<evidence type="ECO:0000256" key="16">
    <source>
        <dbReference type="RuleBase" id="RU000532"/>
    </source>
</evidence>
<evidence type="ECO:0000256" key="4">
    <source>
        <dbReference type="ARBA" id="ARBA00008982"/>
    </source>
</evidence>
<comment type="similarity">
    <text evidence="4 14 16">Belongs to the phosphoglycerate kinase family.</text>
</comment>
<feature type="binding site" evidence="14 15">
    <location>
        <position position="197"/>
    </location>
    <ligand>
        <name>ATP</name>
        <dbReference type="ChEBI" id="CHEBI:30616"/>
    </ligand>
</feature>
<evidence type="ECO:0000313" key="18">
    <source>
        <dbReference type="Proteomes" id="UP000069926"/>
    </source>
</evidence>
<dbReference type="Proteomes" id="UP000069926">
    <property type="component" value="Chromosome"/>
</dbReference>
<comment type="subunit">
    <text evidence="5 14">Monomer.</text>
</comment>
<dbReference type="Pfam" id="PF00162">
    <property type="entry name" value="PGK"/>
    <property type="match status" value="1"/>
</dbReference>
<dbReference type="InterPro" id="IPR001576">
    <property type="entry name" value="Phosphoglycerate_kinase"/>
</dbReference>